<evidence type="ECO:0000313" key="13">
    <source>
        <dbReference type="Proteomes" id="UP000653305"/>
    </source>
</evidence>
<evidence type="ECO:0000256" key="2">
    <source>
        <dbReference type="ARBA" id="ARBA00004167"/>
    </source>
</evidence>
<dbReference type="EMBL" id="BMAC01004820">
    <property type="protein sequence ID" value="GFQ08335.1"/>
    <property type="molecule type" value="Genomic_DNA"/>
</dbReference>
<evidence type="ECO:0000256" key="10">
    <source>
        <dbReference type="PIRSR" id="PIRSR602401-1"/>
    </source>
</evidence>
<dbReference type="Pfam" id="PF00067">
    <property type="entry name" value="p450"/>
    <property type="match status" value="1"/>
</dbReference>
<dbReference type="GO" id="GO:0020037">
    <property type="term" value="F:heme binding"/>
    <property type="evidence" value="ECO:0007669"/>
    <property type="project" value="InterPro"/>
</dbReference>
<protein>
    <submittedName>
        <fullName evidence="12">Beta-amyrin 28-oxidase</fullName>
    </submittedName>
</protein>
<dbReference type="InterPro" id="IPR017972">
    <property type="entry name" value="Cyt_P450_CS"/>
</dbReference>
<dbReference type="PRINTS" id="PR00463">
    <property type="entry name" value="EP450I"/>
</dbReference>
<evidence type="ECO:0000256" key="1">
    <source>
        <dbReference type="ARBA" id="ARBA00001971"/>
    </source>
</evidence>
<keyword evidence="7 11" id="KW-0560">Oxidoreductase</keyword>
<comment type="cofactor">
    <cofactor evidence="1 10">
        <name>heme</name>
        <dbReference type="ChEBI" id="CHEBI:30413"/>
    </cofactor>
</comment>
<keyword evidence="5 10" id="KW-0479">Metal-binding</keyword>
<dbReference type="Gene3D" id="1.10.630.10">
    <property type="entry name" value="Cytochrome P450"/>
    <property type="match status" value="1"/>
</dbReference>
<dbReference type="SUPFAM" id="SSF48264">
    <property type="entry name" value="Cytochrome P450"/>
    <property type="match status" value="1"/>
</dbReference>
<dbReference type="PRINTS" id="PR00385">
    <property type="entry name" value="P450"/>
</dbReference>
<dbReference type="GO" id="GO:0016125">
    <property type="term" value="P:sterol metabolic process"/>
    <property type="evidence" value="ECO:0007669"/>
    <property type="project" value="TreeGrafter"/>
</dbReference>
<dbReference type="CDD" id="cd11043">
    <property type="entry name" value="CYP90-like"/>
    <property type="match status" value="1"/>
</dbReference>
<feature type="binding site" description="axial binding residue" evidence="10">
    <location>
        <position position="511"/>
    </location>
    <ligand>
        <name>heme</name>
        <dbReference type="ChEBI" id="CHEBI:30413"/>
    </ligand>
    <ligandPart>
        <name>Fe</name>
        <dbReference type="ChEBI" id="CHEBI:18248"/>
    </ligandPart>
</feature>
<evidence type="ECO:0000256" key="11">
    <source>
        <dbReference type="RuleBase" id="RU000461"/>
    </source>
</evidence>
<dbReference type="GO" id="GO:0016712">
    <property type="term" value="F:oxidoreductase activity, acting on paired donors, with incorporation or reduction of molecular oxygen, reduced flavin or flavoprotein as one donor, and incorporation of one atom of oxygen"/>
    <property type="evidence" value="ECO:0007669"/>
    <property type="project" value="UniProtKB-ARBA"/>
</dbReference>
<dbReference type="FunFam" id="1.10.630.10:FF:000022">
    <property type="entry name" value="Taxadiene 5-alpha hydroxylase"/>
    <property type="match status" value="1"/>
</dbReference>
<comment type="similarity">
    <text evidence="3 11">Belongs to the cytochrome P450 family.</text>
</comment>
<evidence type="ECO:0000256" key="7">
    <source>
        <dbReference type="ARBA" id="ARBA00023002"/>
    </source>
</evidence>
<reference evidence="12" key="1">
    <citation type="submission" date="2020-07" db="EMBL/GenBank/DDBJ databases">
        <title>Ethylene signaling mediates host invasion by parasitic plants.</title>
        <authorList>
            <person name="Yoshida S."/>
        </authorList>
    </citation>
    <scope>NUCLEOTIDE SEQUENCE</scope>
    <source>
        <strain evidence="12">Okayama</strain>
    </source>
</reference>
<evidence type="ECO:0000256" key="5">
    <source>
        <dbReference type="ARBA" id="ARBA00022723"/>
    </source>
</evidence>
<proteinExistence type="inferred from homology"/>
<organism evidence="12 13">
    <name type="scientific">Phtheirospermum japonicum</name>
    <dbReference type="NCBI Taxonomy" id="374723"/>
    <lineage>
        <taxon>Eukaryota</taxon>
        <taxon>Viridiplantae</taxon>
        <taxon>Streptophyta</taxon>
        <taxon>Embryophyta</taxon>
        <taxon>Tracheophyta</taxon>
        <taxon>Spermatophyta</taxon>
        <taxon>Magnoliopsida</taxon>
        <taxon>eudicotyledons</taxon>
        <taxon>Gunneridae</taxon>
        <taxon>Pentapetalae</taxon>
        <taxon>asterids</taxon>
        <taxon>lamiids</taxon>
        <taxon>Lamiales</taxon>
        <taxon>Orobanchaceae</taxon>
        <taxon>Orobanchaceae incertae sedis</taxon>
        <taxon>Phtheirospermum</taxon>
    </lineage>
</organism>
<keyword evidence="9" id="KW-0472">Membrane</keyword>
<accession>A0A830DK36</accession>
<comment type="caution">
    <text evidence="12">The sequence shown here is derived from an EMBL/GenBank/DDBJ whole genome shotgun (WGS) entry which is preliminary data.</text>
</comment>
<dbReference type="PROSITE" id="PS00086">
    <property type="entry name" value="CYTOCHROME_P450"/>
    <property type="match status" value="1"/>
</dbReference>
<sequence>PLKLENSPHVVVVPSTTDFAVSDASEKPSSQDVLLKSCLRKVPCGPDDNTKEVAKKKVQWIDISGKQLAEIKEFESRKRADSESSIIDQSFDSAIDFASTVFAEDNDGKMDLKWNLLDDQGSYGWPILGETLEFLRVGLNGTPDKFMKDRMEKYKSHVFKTSLMGEHMVVLCGPAGNKFLFSNENKLVTVWWPSSVRRLLGPCVATSGGDEGKQMRKMVSCFMSPDAFTRLYIKTMDLVSQQHIKTHWQGTEEVKVFPTIKLYTFELACRLFMSLEDPVRISNLATLFNVFLKGIISIHFDFPGTRFYNAKKATSAIKNHLRIIVSRRRAALEEKNPDVPPQDLMTHLLITPDENGKLMPESVIVNNILMLLFAGHDTSSVAITMVMKSLAELPEIYEKVMREQNEIAKSKGAGEYLQWEDIQKMRYSWNVVCEAIRLSPPVIGAFREALTDISYAGYDIPKGCKLYWSSSLTHRDPSLFEDPAKFDTSRFEGVGPTPFSYVPFGGGPRMCLGKEFARLEILIFLHNIVMRFRWKMVIPGEKIAYDPMPIPIEGLPIRLHSHHAVA</sequence>
<dbReference type="InterPro" id="IPR036396">
    <property type="entry name" value="Cyt_P450_sf"/>
</dbReference>
<keyword evidence="11" id="KW-0503">Monooxygenase</keyword>
<dbReference type="InterPro" id="IPR001128">
    <property type="entry name" value="Cyt_P450"/>
</dbReference>
<dbReference type="OrthoDB" id="1372046at2759"/>
<evidence type="ECO:0000256" key="3">
    <source>
        <dbReference type="ARBA" id="ARBA00010617"/>
    </source>
</evidence>
<feature type="non-terminal residue" evidence="12">
    <location>
        <position position="566"/>
    </location>
</feature>
<dbReference type="InterPro" id="IPR002401">
    <property type="entry name" value="Cyt_P450_E_grp-I"/>
</dbReference>
<keyword evidence="13" id="KW-1185">Reference proteome</keyword>
<evidence type="ECO:0000256" key="4">
    <source>
        <dbReference type="ARBA" id="ARBA00022692"/>
    </source>
</evidence>
<evidence type="ECO:0000256" key="9">
    <source>
        <dbReference type="ARBA" id="ARBA00023136"/>
    </source>
</evidence>
<evidence type="ECO:0000256" key="6">
    <source>
        <dbReference type="ARBA" id="ARBA00022989"/>
    </source>
</evidence>
<evidence type="ECO:0000256" key="8">
    <source>
        <dbReference type="ARBA" id="ARBA00023004"/>
    </source>
</evidence>
<keyword evidence="6" id="KW-1133">Transmembrane helix</keyword>
<keyword evidence="10 11" id="KW-0349">Heme</keyword>
<evidence type="ECO:0000313" key="12">
    <source>
        <dbReference type="EMBL" id="GFQ08335.1"/>
    </source>
</evidence>
<keyword evidence="8 10" id="KW-0408">Iron</keyword>
<comment type="subcellular location">
    <subcellularLocation>
        <location evidence="2">Membrane</location>
        <topology evidence="2">Single-pass membrane protein</topology>
    </subcellularLocation>
</comment>
<dbReference type="GO" id="GO:0005506">
    <property type="term" value="F:iron ion binding"/>
    <property type="evidence" value="ECO:0007669"/>
    <property type="project" value="InterPro"/>
</dbReference>
<dbReference type="GO" id="GO:0016020">
    <property type="term" value="C:membrane"/>
    <property type="evidence" value="ECO:0007669"/>
    <property type="project" value="UniProtKB-SubCell"/>
</dbReference>
<dbReference type="AlphaFoldDB" id="A0A830DK36"/>
<feature type="non-terminal residue" evidence="12">
    <location>
        <position position="1"/>
    </location>
</feature>
<dbReference type="PANTHER" id="PTHR24286:SF209">
    <property type="entry name" value="BETA-AMYRIN 28-OXIDASE-LIKE"/>
    <property type="match status" value="1"/>
</dbReference>
<keyword evidence="4" id="KW-0812">Transmembrane</keyword>
<dbReference type="Proteomes" id="UP000653305">
    <property type="component" value="Unassembled WGS sequence"/>
</dbReference>
<name>A0A830DK36_9LAMI</name>
<dbReference type="PANTHER" id="PTHR24286">
    <property type="entry name" value="CYTOCHROME P450 26"/>
    <property type="match status" value="1"/>
</dbReference>
<gene>
    <name evidence="12" type="ORF">PHJA_002977500</name>
</gene>